<comment type="caution">
    <text evidence="3">The sequence shown here is derived from an EMBL/GenBank/DDBJ whole genome shotgun (WGS) entry which is preliminary data.</text>
</comment>
<dbReference type="EMBL" id="JARAYU010000027">
    <property type="protein sequence ID" value="MDX3706396.1"/>
    <property type="molecule type" value="Genomic_DNA"/>
</dbReference>
<feature type="domain" description="vWA-MoxR associated protein C-terminal" evidence="2">
    <location>
        <begin position="525"/>
        <end position="747"/>
    </location>
</feature>
<keyword evidence="4" id="KW-1185">Reference proteome</keyword>
<protein>
    <submittedName>
        <fullName evidence="3">Caspase family protein</fullName>
    </submittedName>
</protein>
<dbReference type="Gene3D" id="3.40.50.1460">
    <property type="match status" value="1"/>
</dbReference>
<gene>
    <name evidence="3" type="ORF">PV662_43135</name>
</gene>
<accession>A0ABU4NTY5</accession>
<dbReference type="InterPro" id="IPR045450">
    <property type="entry name" value="VMAP_C"/>
</dbReference>
<evidence type="ECO:0000313" key="4">
    <source>
        <dbReference type="Proteomes" id="UP001271274"/>
    </source>
</evidence>
<feature type="region of interest" description="Disordered" evidence="1">
    <location>
        <begin position="757"/>
        <end position="778"/>
    </location>
</feature>
<reference evidence="3 4" key="1">
    <citation type="journal article" date="2023" name="Microb. Genom.">
        <title>Mesoterricola silvestris gen. nov., sp. nov., Mesoterricola sediminis sp. nov., Geothrix oryzae sp. nov., Geothrix edaphica sp. nov., Geothrix rubra sp. nov., and Geothrix limicola sp. nov., six novel members of Acidobacteriota isolated from soils.</title>
        <authorList>
            <person name="Weisberg A.J."/>
            <person name="Pearce E."/>
            <person name="Kramer C.G."/>
            <person name="Chang J.H."/>
            <person name="Clarke C.R."/>
        </authorList>
    </citation>
    <scope>NUCLEOTIDE SEQUENCE [LARGE SCALE GENOMIC DNA]</scope>
    <source>
        <strain evidence="3 4">ID09-01A</strain>
    </source>
</reference>
<sequence length="778" mass="84167">MAQLNAVDDPARVHAVVVGLERYPRNPDWDLPGAVDDALRFYRWLRKGGVPEANIQLLLAPGEDSRCRLEPLTESGELTWQPTWQRGQLMDAFTTGLDGRSGDLLYVFWGSHGVLAQGDRRLLLCPEATPNDKRCISTANLLEYLQRDDLDGFGQQVLLFDACATFLEHHHHPTGPAIADFPTVRRRGVQQFALCAAAAGQVAENDAALSSGVFSHAVLDWLEANSVDLRPDLTALLTHVKGRTPELQTPVSIEIRSLDGSREELVSPGRAPLPASTGRSQLVLVLHGVLRDEDLRTRCVEHLATHCPQVQLGPCPTDEQIAHALLTVERAMAAVVEVVGIQDRRSADQLLALGRSHGAPGLLSPLEYASLEELLGRPPTLPPMAHVIAAVRDAQPFAEAWLPPTAEGGAHRPTVAHLMACVEHFEEYTGGQSVAHPGTQLVPAVIRFTELLAALTPQVCGELREWGDRVARRLGVEEAGLAERRADALTWCSSLGTASGRPRVVALLDAEPPDRSVLGGGDGGERFTCALWTHTGSGDLAPAAAQSAEPLSPREVVRSIAQTVSRLREATGETALVEILLQPDAVQLPVDAWNGSDEGDLRPTLLGVEWETVLRALPLASDDREEQRRAALERRWAGRHDNTVIYLDDRHAEGYAAYGALMDDLCAARAVVRAGPGGRERLVQAALQLGCPVVLWDRQATGPVPDTYFAPLQPQAAVESLPERVRSYRAKTCADPIAHPVRPAVLLEAADRPLPPVLSLTELSEPTGSSDSEEASPR</sequence>
<name>A0ABU4NTY5_9ACTN</name>
<dbReference type="Proteomes" id="UP001271274">
    <property type="component" value="Unassembled WGS sequence"/>
</dbReference>
<dbReference type="Pfam" id="PF20028">
    <property type="entry name" value="VMAP-C"/>
    <property type="match status" value="1"/>
</dbReference>
<feature type="compositionally biased region" description="Polar residues" evidence="1">
    <location>
        <begin position="761"/>
        <end position="770"/>
    </location>
</feature>
<evidence type="ECO:0000313" key="3">
    <source>
        <dbReference type="EMBL" id="MDX3706396.1"/>
    </source>
</evidence>
<organism evidence="3 4">
    <name type="scientific">Streptomyces europaeiscabiei</name>
    <dbReference type="NCBI Taxonomy" id="146819"/>
    <lineage>
        <taxon>Bacteria</taxon>
        <taxon>Bacillati</taxon>
        <taxon>Actinomycetota</taxon>
        <taxon>Actinomycetes</taxon>
        <taxon>Kitasatosporales</taxon>
        <taxon>Streptomycetaceae</taxon>
        <taxon>Streptomyces</taxon>
    </lineage>
</organism>
<dbReference type="RefSeq" id="WP_061334581.1">
    <property type="nucleotide sequence ID" value="NZ_JARAYT010000030.1"/>
</dbReference>
<proteinExistence type="predicted"/>
<evidence type="ECO:0000256" key="1">
    <source>
        <dbReference type="SAM" id="MobiDB-lite"/>
    </source>
</evidence>
<evidence type="ECO:0000259" key="2">
    <source>
        <dbReference type="Pfam" id="PF20028"/>
    </source>
</evidence>